<evidence type="ECO:0000313" key="2">
    <source>
        <dbReference type="EMBL" id="KAA0054967.1"/>
    </source>
</evidence>
<evidence type="ECO:0000313" key="5">
    <source>
        <dbReference type="Proteomes" id="UP000321947"/>
    </source>
</evidence>
<gene>
    <name evidence="3" type="ORF">E5676_scaffold1163G00880</name>
    <name evidence="2" type="ORF">E6C27_scaffold43052G001120</name>
</gene>
<proteinExistence type="predicted"/>
<feature type="domain" description="Reverse transcriptase Ty1/copia-type" evidence="1">
    <location>
        <begin position="113"/>
        <end position="176"/>
    </location>
</feature>
<organism evidence="3 5">
    <name type="scientific">Cucumis melo var. makuwa</name>
    <name type="common">Oriental melon</name>
    <dbReference type="NCBI Taxonomy" id="1194695"/>
    <lineage>
        <taxon>Eukaryota</taxon>
        <taxon>Viridiplantae</taxon>
        <taxon>Streptophyta</taxon>
        <taxon>Embryophyta</taxon>
        <taxon>Tracheophyta</taxon>
        <taxon>Spermatophyta</taxon>
        <taxon>Magnoliopsida</taxon>
        <taxon>eudicotyledons</taxon>
        <taxon>Gunneridae</taxon>
        <taxon>Pentapetalae</taxon>
        <taxon>rosids</taxon>
        <taxon>fabids</taxon>
        <taxon>Cucurbitales</taxon>
        <taxon>Cucurbitaceae</taxon>
        <taxon>Benincaseae</taxon>
        <taxon>Cucumis</taxon>
    </lineage>
</organism>
<accession>A0A5D3DGN1</accession>
<evidence type="ECO:0000313" key="3">
    <source>
        <dbReference type="EMBL" id="TYK22756.1"/>
    </source>
</evidence>
<evidence type="ECO:0000313" key="4">
    <source>
        <dbReference type="Proteomes" id="UP000321393"/>
    </source>
</evidence>
<evidence type="ECO:0000259" key="1">
    <source>
        <dbReference type="Pfam" id="PF07727"/>
    </source>
</evidence>
<dbReference type="OrthoDB" id="411615at2759"/>
<dbReference type="Proteomes" id="UP000321947">
    <property type="component" value="Unassembled WGS sequence"/>
</dbReference>
<dbReference type="InterPro" id="IPR043502">
    <property type="entry name" value="DNA/RNA_pol_sf"/>
</dbReference>
<dbReference type="Pfam" id="PF07727">
    <property type="entry name" value="RVT_2"/>
    <property type="match status" value="1"/>
</dbReference>
<sequence length="183" mass="20691">MTTQAKAGIFKPNTLLSTSLIDWSLTKPTRVKDALTTPSWKQATDEEYNALVKNQTWHLVPPSLDLNVIGILSLAVSKGWYLRQLDFHNTVLNGSLTEAVYMVQPSRKHNCVILFLVYVDDVIVTGNNSVEISRLITMSDAKFALKDLGPLHYFLGFQIHYLESGFIMNQEKYVDYISFSSLT</sequence>
<name>A0A5D3DGN1_CUCMM</name>
<dbReference type="EMBL" id="SSTD01004900">
    <property type="protein sequence ID" value="TYK22756.1"/>
    <property type="molecule type" value="Genomic_DNA"/>
</dbReference>
<reference evidence="4 5" key="1">
    <citation type="submission" date="2019-08" db="EMBL/GenBank/DDBJ databases">
        <title>Draft genome sequences of two oriental melons (Cucumis melo L. var makuwa).</title>
        <authorList>
            <person name="Kwon S.-Y."/>
        </authorList>
    </citation>
    <scope>NUCLEOTIDE SEQUENCE [LARGE SCALE GENOMIC DNA]</scope>
    <source>
        <strain evidence="5">cv. Chang Bougi</strain>
        <strain evidence="4">cv. SW 3</strain>
        <tissue evidence="3">Leaf</tissue>
    </source>
</reference>
<dbReference type="InterPro" id="IPR013103">
    <property type="entry name" value="RVT_2"/>
</dbReference>
<dbReference type="SUPFAM" id="SSF56672">
    <property type="entry name" value="DNA/RNA polymerases"/>
    <property type="match status" value="1"/>
</dbReference>
<dbReference type="AlphaFoldDB" id="A0A5D3DGN1"/>
<comment type="caution">
    <text evidence="3">The sequence shown here is derived from an EMBL/GenBank/DDBJ whole genome shotgun (WGS) entry which is preliminary data.</text>
</comment>
<dbReference type="Proteomes" id="UP000321393">
    <property type="component" value="Unassembled WGS sequence"/>
</dbReference>
<protein>
    <submittedName>
        <fullName evidence="2 3">Mitochondrial protein</fullName>
    </submittedName>
</protein>
<dbReference type="EMBL" id="SSTE01008633">
    <property type="protein sequence ID" value="KAA0054967.1"/>
    <property type="molecule type" value="Genomic_DNA"/>
</dbReference>